<feature type="compositionally biased region" description="Polar residues" evidence="1">
    <location>
        <begin position="89"/>
        <end position="103"/>
    </location>
</feature>
<feature type="region of interest" description="Disordered" evidence="1">
    <location>
        <begin position="64"/>
        <end position="109"/>
    </location>
</feature>
<feature type="compositionally biased region" description="Basic and acidic residues" evidence="1">
    <location>
        <begin position="172"/>
        <end position="182"/>
    </location>
</feature>
<evidence type="ECO:0000313" key="3">
    <source>
        <dbReference type="Proteomes" id="UP000238701"/>
    </source>
</evidence>
<dbReference type="AlphaFoldDB" id="A0A2U3JW27"/>
<feature type="region of interest" description="Disordered" evidence="1">
    <location>
        <begin position="1"/>
        <end position="38"/>
    </location>
</feature>
<sequence>MGARNLGTTSETPSRPGVSGSKSQPSKEDSHNFANLIGQTTDPAVITLDGGKAQKKVLADVARVNEANRKKRGPEAGWRDELATLERTVGNSWTEEQARQNSDATERAQNEIVRGIEKEIAELRELQSTPYLGPAEKQALAKNLERAEWNLAEAKVEKQRKIRQAGSAVTSSKERDRLRPRLRELREREMRISAATAKVREATDGGATSGRLGFTGLQPLSEK</sequence>
<dbReference type="EMBL" id="OMOD01000002">
    <property type="protein sequence ID" value="SPF31614.1"/>
    <property type="molecule type" value="Genomic_DNA"/>
</dbReference>
<feature type="region of interest" description="Disordered" evidence="1">
    <location>
        <begin position="160"/>
        <end position="182"/>
    </location>
</feature>
<reference evidence="3" key="1">
    <citation type="submission" date="2018-02" db="EMBL/GenBank/DDBJ databases">
        <authorList>
            <person name="Hausmann B."/>
        </authorList>
    </citation>
    <scope>NUCLEOTIDE SEQUENCE [LARGE SCALE GENOMIC DNA]</scope>
    <source>
        <strain evidence="3">Peat soil MAG SbA1</strain>
    </source>
</reference>
<proteinExistence type="predicted"/>
<dbReference type="Proteomes" id="UP000238701">
    <property type="component" value="Unassembled WGS sequence"/>
</dbReference>
<organism evidence="2 3">
    <name type="scientific">Candidatus Sulfotelmatobacter kueseliae</name>
    <dbReference type="NCBI Taxonomy" id="2042962"/>
    <lineage>
        <taxon>Bacteria</taxon>
        <taxon>Pseudomonadati</taxon>
        <taxon>Acidobacteriota</taxon>
        <taxon>Terriglobia</taxon>
        <taxon>Terriglobales</taxon>
        <taxon>Candidatus Korobacteraceae</taxon>
        <taxon>Candidatus Sulfotelmatobacter</taxon>
    </lineage>
</organism>
<feature type="compositionally biased region" description="Polar residues" evidence="1">
    <location>
        <begin position="1"/>
        <end position="13"/>
    </location>
</feature>
<protein>
    <submittedName>
        <fullName evidence="2">Uncharacterized protein</fullName>
    </submittedName>
</protein>
<feature type="compositionally biased region" description="Basic and acidic residues" evidence="1">
    <location>
        <begin position="73"/>
        <end position="84"/>
    </location>
</feature>
<gene>
    <name evidence="2" type="ORF">SBA1_100070</name>
</gene>
<feature type="region of interest" description="Disordered" evidence="1">
    <location>
        <begin position="199"/>
        <end position="223"/>
    </location>
</feature>
<evidence type="ECO:0000313" key="2">
    <source>
        <dbReference type="EMBL" id="SPF31614.1"/>
    </source>
</evidence>
<name>A0A2U3JW27_9BACT</name>
<accession>A0A2U3JW27</accession>
<evidence type="ECO:0000256" key="1">
    <source>
        <dbReference type="SAM" id="MobiDB-lite"/>
    </source>
</evidence>